<dbReference type="AlphaFoldDB" id="X0X1Y0"/>
<name>X0X1Y0_9ZZZZ</name>
<reference evidence="1" key="1">
    <citation type="journal article" date="2014" name="Front. Microbiol.">
        <title>High frequency of phylogenetically diverse reductive dehalogenase-homologous genes in deep subseafloor sedimentary metagenomes.</title>
        <authorList>
            <person name="Kawai M."/>
            <person name="Futagami T."/>
            <person name="Toyoda A."/>
            <person name="Takaki Y."/>
            <person name="Nishi S."/>
            <person name="Hori S."/>
            <person name="Arai W."/>
            <person name="Tsubouchi T."/>
            <person name="Morono Y."/>
            <person name="Uchiyama I."/>
            <person name="Ito T."/>
            <person name="Fujiyama A."/>
            <person name="Inagaki F."/>
            <person name="Takami H."/>
        </authorList>
    </citation>
    <scope>NUCLEOTIDE SEQUENCE</scope>
    <source>
        <strain evidence="1">Expedition CK06-06</strain>
    </source>
</reference>
<evidence type="ECO:0008006" key="2">
    <source>
        <dbReference type="Google" id="ProtNLM"/>
    </source>
</evidence>
<accession>X0X1Y0</accession>
<organism evidence="1">
    <name type="scientific">marine sediment metagenome</name>
    <dbReference type="NCBI Taxonomy" id="412755"/>
    <lineage>
        <taxon>unclassified sequences</taxon>
        <taxon>metagenomes</taxon>
        <taxon>ecological metagenomes</taxon>
    </lineage>
</organism>
<evidence type="ECO:0000313" key="1">
    <source>
        <dbReference type="EMBL" id="GAG18981.1"/>
    </source>
</evidence>
<gene>
    <name evidence="1" type="ORF">S01H1_56500</name>
</gene>
<feature type="non-terminal residue" evidence="1">
    <location>
        <position position="257"/>
    </location>
</feature>
<sequence length="257" mass="27211">MDDLNPSTSGDVWVHSDGRRLVVSYVSISRYGSGGPYTFQAILTPNGDITLQYQTMLGTRLNEATIGIQNADGSQGVSVAHNEQYVHDDLAVRFDPPARPHEVSFAARLAADLALDTVVTNTAFLTDAWGQTMVLSATVDVNQVDLSGSAVTLAPALVLPGARLTCTVTLHNDGNAADSVAAVLPVPEHTVFLPGSATGGAVYEEDVNEVRWRGEVPPDGQVSFSFAVVADRPLADGMIIRAVATIDDGTHPPFQQE</sequence>
<dbReference type="EMBL" id="BARS01036795">
    <property type="protein sequence ID" value="GAG18981.1"/>
    <property type="molecule type" value="Genomic_DNA"/>
</dbReference>
<comment type="caution">
    <text evidence="1">The sequence shown here is derived from an EMBL/GenBank/DDBJ whole genome shotgun (WGS) entry which is preliminary data.</text>
</comment>
<proteinExistence type="predicted"/>
<protein>
    <recommendedName>
        <fullName evidence="2">DUF11 domain-containing protein</fullName>
    </recommendedName>
</protein>